<proteinExistence type="predicted"/>
<protein>
    <submittedName>
        <fullName evidence="1">Uncharacterized protein</fullName>
    </submittedName>
</protein>
<name>A0ABU5L7L7_9RICK</name>
<dbReference type="Proteomes" id="UP001293791">
    <property type="component" value="Unassembled WGS sequence"/>
</dbReference>
<accession>A0ABU5L7L7</accession>
<gene>
    <name evidence="1" type="ORF">Cyrtocomes_00485</name>
</gene>
<dbReference type="EMBL" id="JARGYT010000021">
    <property type="protein sequence ID" value="MDZ5762116.1"/>
    <property type="molecule type" value="Genomic_DNA"/>
</dbReference>
<evidence type="ECO:0000313" key="2">
    <source>
        <dbReference type="Proteomes" id="UP001293791"/>
    </source>
</evidence>
<keyword evidence="2" id="KW-1185">Reference proteome</keyword>
<sequence>MLGKAMSDFLYLKPISFGKSEEVFLLILLNLFIKMDERDLAPDIQHDI</sequence>
<reference evidence="1 2" key="1">
    <citation type="submission" date="2023-02" db="EMBL/GenBank/DDBJ databases">
        <title>Host association and intracellularity evolved multiple times independently in the Rickettsiales.</title>
        <authorList>
            <person name="Castelli M."/>
            <person name="Nardi T."/>
            <person name="Gammuto L."/>
            <person name="Bellinzona G."/>
            <person name="Sabaneyeva E."/>
            <person name="Potekhin A."/>
            <person name="Serra V."/>
            <person name="Petroni G."/>
            <person name="Sassera D."/>
        </authorList>
    </citation>
    <scope>NUCLEOTIDE SEQUENCE [LARGE SCALE GENOMIC DNA]</scope>
    <source>
        <strain evidence="1 2">BOD18</strain>
    </source>
</reference>
<organism evidence="1 2">
    <name type="scientific">Candidatus Cyrtobacter comes</name>
    <dbReference type="NCBI Taxonomy" id="675776"/>
    <lineage>
        <taxon>Bacteria</taxon>
        <taxon>Pseudomonadati</taxon>
        <taxon>Pseudomonadota</taxon>
        <taxon>Alphaproteobacteria</taxon>
        <taxon>Rickettsiales</taxon>
        <taxon>Candidatus Midichloriaceae</taxon>
        <taxon>Candidatus Cyrtobacter</taxon>
    </lineage>
</organism>
<evidence type="ECO:0000313" key="1">
    <source>
        <dbReference type="EMBL" id="MDZ5762116.1"/>
    </source>
</evidence>
<comment type="caution">
    <text evidence="1">The sequence shown here is derived from an EMBL/GenBank/DDBJ whole genome shotgun (WGS) entry which is preliminary data.</text>
</comment>